<comment type="subcellular location">
    <subcellularLocation>
        <location evidence="1">Cell outer membrane</location>
    </subcellularLocation>
</comment>
<keyword evidence="4" id="KW-1134">Transmembrane beta strand</keyword>
<keyword evidence="10" id="KW-1185">Reference proteome</keyword>
<evidence type="ECO:0000256" key="5">
    <source>
        <dbReference type="ARBA" id="ARBA00022692"/>
    </source>
</evidence>
<dbReference type="EMBL" id="SMFL01000014">
    <property type="protein sequence ID" value="TDE10756.1"/>
    <property type="molecule type" value="Genomic_DNA"/>
</dbReference>
<dbReference type="SUPFAM" id="SSF56954">
    <property type="entry name" value="Outer membrane efflux proteins (OEP)"/>
    <property type="match status" value="1"/>
</dbReference>
<accession>A0A4R5DAS4</accession>
<feature type="chain" id="PRO_5020780338" evidence="8">
    <location>
        <begin position="22"/>
        <end position="465"/>
    </location>
</feature>
<evidence type="ECO:0000256" key="2">
    <source>
        <dbReference type="ARBA" id="ARBA00007613"/>
    </source>
</evidence>
<evidence type="ECO:0000256" key="3">
    <source>
        <dbReference type="ARBA" id="ARBA00022448"/>
    </source>
</evidence>
<evidence type="ECO:0000256" key="4">
    <source>
        <dbReference type="ARBA" id="ARBA00022452"/>
    </source>
</evidence>
<evidence type="ECO:0000256" key="8">
    <source>
        <dbReference type="SAM" id="SignalP"/>
    </source>
</evidence>
<keyword evidence="3" id="KW-0813">Transport</keyword>
<keyword evidence="8" id="KW-0732">Signal</keyword>
<dbReference type="InterPro" id="IPR003423">
    <property type="entry name" value="OMP_efflux"/>
</dbReference>
<gene>
    <name evidence="9" type="ORF">E0F88_27160</name>
</gene>
<evidence type="ECO:0000256" key="1">
    <source>
        <dbReference type="ARBA" id="ARBA00004442"/>
    </source>
</evidence>
<dbReference type="Gene3D" id="1.20.1600.10">
    <property type="entry name" value="Outer membrane efflux proteins (OEP)"/>
    <property type="match status" value="1"/>
</dbReference>
<protein>
    <submittedName>
        <fullName evidence="9">TolC family protein</fullName>
    </submittedName>
</protein>
<organism evidence="9 10">
    <name type="scientific">Dyadobacter psychrotolerans</name>
    <dbReference type="NCBI Taxonomy" id="2541721"/>
    <lineage>
        <taxon>Bacteria</taxon>
        <taxon>Pseudomonadati</taxon>
        <taxon>Bacteroidota</taxon>
        <taxon>Cytophagia</taxon>
        <taxon>Cytophagales</taxon>
        <taxon>Spirosomataceae</taxon>
        <taxon>Dyadobacter</taxon>
    </lineage>
</organism>
<evidence type="ECO:0000313" key="9">
    <source>
        <dbReference type="EMBL" id="TDE10756.1"/>
    </source>
</evidence>
<keyword evidence="7" id="KW-0998">Cell outer membrane</keyword>
<dbReference type="GO" id="GO:0015562">
    <property type="term" value="F:efflux transmembrane transporter activity"/>
    <property type="evidence" value="ECO:0007669"/>
    <property type="project" value="InterPro"/>
</dbReference>
<reference evidence="9 10" key="1">
    <citation type="submission" date="2019-03" db="EMBL/GenBank/DDBJ databases">
        <title>Dyadobacter AR-3-6 sp. nov., isolated from arctic soil.</title>
        <authorList>
            <person name="Chaudhary D.K."/>
        </authorList>
    </citation>
    <scope>NUCLEOTIDE SEQUENCE [LARGE SCALE GENOMIC DNA]</scope>
    <source>
        <strain evidence="9 10">AR-3-6</strain>
    </source>
</reference>
<dbReference type="GO" id="GO:0015288">
    <property type="term" value="F:porin activity"/>
    <property type="evidence" value="ECO:0007669"/>
    <property type="project" value="TreeGrafter"/>
</dbReference>
<evidence type="ECO:0000256" key="7">
    <source>
        <dbReference type="ARBA" id="ARBA00023237"/>
    </source>
</evidence>
<keyword evidence="6" id="KW-0472">Membrane</keyword>
<dbReference type="PANTHER" id="PTHR30026:SF20">
    <property type="entry name" value="OUTER MEMBRANE PROTEIN TOLC"/>
    <property type="match status" value="1"/>
</dbReference>
<comment type="caution">
    <text evidence="9">The sequence shown here is derived from an EMBL/GenBank/DDBJ whole genome shotgun (WGS) entry which is preliminary data.</text>
</comment>
<sequence>MKVSLKHIAFCFLFWAPTLKAQPGAPSLQNLIEKALEKDFALANKRLDIQSTNIDQQKLKNAYLPRIDFSAKDAFMLSSFAVRTHEMQIAQLDIDIAEGKNHFTATSQLLTAGVETKILIYSGGKIPYLKKALAEKVNAQTALLEKDKQQIIHEVMTAYDQLALLKQVRIVLNESEKRLQENKKTSDKAFGYGLITKYEHQKIEVAQAQLASKITAYNGKRELVLRQLHLLTDIEPVQLSVLDPSLIAFKNVTSDNSFDTRAELIALDAVMEANRFQIQADKTWFVPKIQASSSLGYLGLLNGHIKSSRPLMVEGEKLSAGMPNLNILPMFNIGIGLKWDLFDGREGRREIQKSGIELQKTQNEKKEVLEKLELNLFKNRNDLNVADAEILHREKQKQVADNALAQATREYRTGLIKSLQLIDAEDDYQSAALEYIQAIYDQRRAVIGLLQAKGELTIESIRISN</sequence>
<proteinExistence type="inferred from homology"/>
<keyword evidence="5" id="KW-0812">Transmembrane</keyword>
<dbReference type="RefSeq" id="WP_131961459.1">
    <property type="nucleotide sequence ID" value="NZ_SMFL01000014.1"/>
</dbReference>
<feature type="signal peptide" evidence="8">
    <location>
        <begin position="1"/>
        <end position="21"/>
    </location>
</feature>
<dbReference type="Pfam" id="PF02321">
    <property type="entry name" value="OEP"/>
    <property type="match status" value="2"/>
</dbReference>
<dbReference type="GO" id="GO:1990281">
    <property type="term" value="C:efflux pump complex"/>
    <property type="evidence" value="ECO:0007669"/>
    <property type="project" value="TreeGrafter"/>
</dbReference>
<dbReference type="GO" id="GO:0009279">
    <property type="term" value="C:cell outer membrane"/>
    <property type="evidence" value="ECO:0007669"/>
    <property type="project" value="UniProtKB-SubCell"/>
</dbReference>
<dbReference type="PANTHER" id="PTHR30026">
    <property type="entry name" value="OUTER MEMBRANE PROTEIN TOLC"/>
    <property type="match status" value="1"/>
</dbReference>
<dbReference type="AlphaFoldDB" id="A0A4R5DAS4"/>
<dbReference type="InterPro" id="IPR051906">
    <property type="entry name" value="TolC-like"/>
</dbReference>
<name>A0A4R5DAS4_9BACT</name>
<dbReference type="Proteomes" id="UP000294850">
    <property type="component" value="Unassembled WGS sequence"/>
</dbReference>
<evidence type="ECO:0000256" key="6">
    <source>
        <dbReference type="ARBA" id="ARBA00023136"/>
    </source>
</evidence>
<evidence type="ECO:0000313" key="10">
    <source>
        <dbReference type="Proteomes" id="UP000294850"/>
    </source>
</evidence>
<dbReference type="OrthoDB" id="1674454at2"/>
<comment type="similarity">
    <text evidence="2">Belongs to the outer membrane factor (OMF) (TC 1.B.17) family.</text>
</comment>